<dbReference type="InterPro" id="IPR005094">
    <property type="entry name" value="Endonuclease_MobA/VirD2"/>
</dbReference>
<dbReference type="KEGG" id="ssau:H8M03_02900"/>
<evidence type="ECO:0000313" key="2">
    <source>
        <dbReference type="EMBL" id="QNM83310.1"/>
    </source>
</evidence>
<organism evidence="2 3">
    <name type="scientific">Sphingomonas sabuli</name>
    <dbReference type="NCBI Taxonomy" id="2764186"/>
    <lineage>
        <taxon>Bacteria</taxon>
        <taxon>Pseudomonadati</taxon>
        <taxon>Pseudomonadota</taxon>
        <taxon>Alphaproteobacteria</taxon>
        <taxon>Sphingomonadales</taxon>
        <taxon>Sphingomonadaceae</taxon>
        <taxon>Sphingomonas</taxon>
    </lineage>
</organism>
<keyword evidence="3" id="KW-1185">Reference proteome</keyword>
<dbReference type="EMBL" id="CP060697">
    <property type="protein sequence ID" value="QNM83310.1"/>
    <property type="molecule type" value="Genomic_DNA"/>
</dbReference>
<protein>
    <submittedName>
        <fullName evidence="2">DUF3363 domain-containing protein</fullName>
    </submittedName>
</protein>
<proteinExistence type="predicted"/>
<feature type="domain" description="MobA/VirD2-like nuclease" evidence="1">
    <location>
        <begin position="133"/>
        <end position="192"/>
    </location>
</feature>
<reference evidence="2 3" key="1">
    <citation type="submission" date="2020-08" db="EMBL/GenBank/DDBJ databases">
        <title>Sphingomonas sp. sand1-3 16S ribosomal RNA gene Genome sequencing and assembly.</title>
        <authorList>
            <person name="Kang M."/>
        </authorList>
    </citation>
    <scope>NUCLEOTIDE SEQUENCE [LARGE SCALE GENOMIC DNA]</scope>
    <source>
        <strain evidence="3">sand1-3</strain>
    </source>
</reference>
<evidence type="ECO:0000259" key="1">
    <source>
        <dbReference type="Pfam" id="PF03432"/>
    </source>
</evidence>
<dbReference type="Proteomes" id="UP000515861">
    <property type="component" value="Chromosome"/>
</dbReference>
<gene>
    <name evidence="2" type="ORF">H8M03_02900</name>
</gene>
<name>A0A7G9L3W1_9SPHN</name>
<dbReference type="AlphaFoldDB" id="A0A7G9L3W1"/>
<dbReference type="Pfam" id="PF03432">
    <property type="entry name" value="Relaxase"/>
    <property type="match status" value="1"/>
</dbReference>
<dbReference type="InterPro" id="IPR021795">
    <property type="entry name" value="DUF3363"/>
</dbReference>
<sequence length="586" mass="65340">MADSDDFEPFVGRMRGGGGGRARSYLSRIVRATRRAGERAGTRGRRFDGSRIGRGAGLARLLGSRSRLAAFRQRRAIVKTRLVRLRGTGIGGARSHLRYLQRDGVQRDGSPGELYSAEEERGDGGAFLERCADDRHQFRIIVSPEDGDQYDDLRSLTRRFMEQMEKDLGTRLDWVAVDHVDTGQPHTHIILRGRDDREQNLVIAREYISRGMRERITDLVTTDLGPRLDRDIRDRLRLEVSAERLTSIDRGLLRRADAGRFLSPNQRDPFRHALETGRLRKLELLGLAQPLPSGTWQLEGDVEDRLRRLGERGDIIRTMQRAITAEKLQRGPTDRVVHSDPPATPIVGRLVERGLADEFSDRHYVLVDATDGRLHHVPVGRSGASELIPSGAIVRISATPAQAPQPSRPARFVDAVRLETLSPVPLERLPRWPGLTWLDRQLLADTGDPVRDSGFGRDVRSALAIRRQWLLDQGLASSSDGQLRAAPGLIETLRERDLTGAGTRLGQELNLPFVPARPGERISGIIERRVDLPSGSYALVANSQEFTLVPWRPLLERKLGSQLSGIMRESGVSWHLGRGRGGPSIG</sequence>
<dbReference type="Pfam" id="PF11843">
    <property type="entry name" value="DUF3363"/>
    <property type="match status" value="2"/>
</dbReference>
<evidence type="ECO:0000313" key="3">
    <source>
        <dbReference type="Proteomes" id="UP000515861"/>
    </source>
</evidence>
<accession>A0A7G9L3W1</accession>